<evidence type="ECO:0000259" key="2">
    <source>
        <dbReference type="Pfam" id="PF11887"/>
    </source>
</evidence>
<name>A0ABY5M887_9ACTN</name>
<keyword evidence="4" id="KW-1185">Reference proteome</keyword>
<reference evidence="3 4" key="1">
    <citation type="submission" date="2022-08" db="EMBL/GenBank/DDBJ databases">
        <title>novel species in genus Aeromicrobium.</title>
        <authorList>
            <person name="Ye L."/>
        </authorList>
    </citation>
    <scope>NUCLEOTIDE SEQUENCE [LARGE SCALE GENOMIC DNA]</scope>
    <source>
        <strain evidence="4">zg-Y1379</strain>
    </source>
</reference>
<feature type="domain" description="Mce/MlaD" evidence="1">
    <location>
        <begin position="40"/>
        <end position="113"/>
    </location>
</feature>
<evidence type="ECO:0000313" key="4">
    <source>
        <dbReference type="Proteomes" id="UP001316184"/>
    </source>
</evidence>
<evidence type="ECO:0000259" key="1">
    <source>
        <dbReference type="Pfam" id="PF02470"/>
    </source>
</evidence>
<dbReference type="PRINTS" id="PR01782">
    <property type="entry name" value="MCEVIRFACTOR"/>
</dbReference>
<accession>A0ABY5M887</accession>
<dbReference type="RefSeq" id="WP_232400660.1">
    <property type="nucleotide sequence ID" value="NZ_CP102173.1"/>
</dbReference>
<dbReference type="InterPro" id="IPR003399">
    <property type="entry name" value="Mce/MlaD"/>
</dbReference>
<dbReference type="EMBL" id="CP102173">
    <property type="protein sequence ID" value="UUP13195.1"/>
    <property type="molecule type" value="Genomic_DNA"/>
</dbReference>
<dbReference type="InterPro" id="IPR005693">
    <property type="entry name" value="Mce"/>
</dbReference>
<proteinExistence type="predicted"/>
<dbReference type="Pfam" id="PF02470">
    <property type="entry name" value="MlaD"/>
    <property type="match status" value="1"/>
</dbReference>
<dbReference type="InterPro" id="IPR052336">
    <property type="entry name" value="MlaD_Phospholipid_Transporter"/>
</dbReference>
<evidence type="ECO:0000313" key="3">
    <source>
        <dbReference type="EMBL" id="UUP13195.1"/>
    </source>
</evidence>
<dbReference type="PANTHER" id="PTHR33371">
    <property type="entry name" value="INTERMEMBRANE PHOSPHOLIPID TRANSPORT SYSTEM BINDING PROTEIN MLAD-RELATED"/>
    <property type="match status" value="1"/>
</dbReference>
<dbReference type="Proteomes" id="UP001316184">
    <property type="component" value="Chromosome"/>
</dbReference>
<gene>
    <name evidence="3" type="ORF">NQV15_15235</name>
</gene>
<organism evidence="3 4">
    <name type="scientific">Aeromicrobium wangtongii</name>
    <dbReference type="NCBI Taxonomy" id="2969247"/>
    <lineage>
        <taxon>Bacteria</taxon>
        <taxon>Bacillati</taxon>
        <taxon>Actinomycetota</taxon>
        <taxon>Actinomycetes</taxon>
        <taxon>Propionibacteriales</taxon>
        <taxon>Nocardioidaceae</taxon>
        <taxon>Aeromicrobium</taxon>
    </lineage>
</organism>
<protein>
    <submittedName>
        <fullName evidence="3">MCE family protein</fullName>
    </submittedName>
</protein>
<dbReference type="InterPro" id="IPR024516">
    <property type="entry name" value="Mce_C"/>
</dbReference>
<dbReference type="PANTHER" id="PTHR33371:SF18">
    <property type="entry name" value="MCE-FAMILY PROTEIN MCE3C"/>
    <property type="match status" value="1"/>
</dbReference>
<dbReference type="NCBIfam" id="TIGR00996">
    <property type="entry name" value="Mtu_fam_mce"/>
    <property type="match status" value="1"/>
</dbReference>
<feature type="domain" description="Mammalian cell entry C-terminal" evidence="2">
    <location>
        <begin position="118"/>
        <end position="302"/>
    </location>
</feature>
<dbReference type="Pfam" id="PF11887">
    <property type="entry name" value="Mce4_CUP1"/>
    <property type="match status" value="1"/>
</dbReference>
<sequence>MKPFRERNPVIIGLIGLALIAAMVLGAFRADRLPIIGGGDVYHAEFAEIGGLKPGNEVRVAGVSVGNVQKIALDGPKVRVTFKLDKGIDFGTESGADIRVRTLLGAEYLALTPAGPGQLPKGATIPLERTIAPYDVVQAFSDLSTTTDQIDIPQLSQALDTLSDISTQTPEEFRGAIKGVSDLSRNLAARDEQINTLLVSLKKVSGVLNSRNEELVTLFKDADTLFRAISARRDSIHRLLVSTQTISAQLRGLVKDTRSDLLPALEQLDTVTTMLRKNEASLDEALRTFPAFTRVFSNALGTGPWFDSYLGGLTTAGGLVPAITDALKDGLTKGATKP</sequence>